<dbReference type="InterPro" id="IPR036117">
    <property type="entry name" value="DhaL_dom_sf"/>
</dbReference>
<keyword evidence="1" id="KW-0808">Transferase</keyword>
<dbReference type="RefSeq" id="WP_084232430.1">
    <property type="nucleotide sequence ID" value="NZ_FWXE01000007.1"/>
</dbReference>
<evidence type="ECO:0000256" key="2">
    <source>
        <dbReference type="ARBA" id="ARBA00022777"/>
    </source>
</evidence>
<dbReference type="SMART" id="SM01120">
    <property type="entry name" value="Dak2"/>
    <property type="match status" value="1"/>
</dbReference>
<dbReference type="EMBL" id="NQMN01000001">
    <property type="protein sequence ID" value="PAF55430.1"/>
    <property type="molecule type" value="Genomic_DNA"/>
</dbReference>
<evidence type="ECO:0000259" key="3">
    <source>
        <dbReference type="PROSITE" id="PS51480"/>
    </source>
</evidence>
<name>A0ABX4H6B9_9BACT</name>
<keyword evidence="2 4" id="KW-0418">Kinase</keyword>
<reference evidence="4" key="1">
    <citation type="submission" date="2017-08" db="EMBL/GenBank/DDBJ databases">
        <authorList>
            <person name="Alvarez-Ponce D."/>
            <person name="Weitzman C.L."/>
            <person name="Tillett R.L."/>
            <person name="Sandmeier F.C."/>
            <person name="Tracy C.R."/>
        </authorList>
    </citation>
    <scope>NUCLEOTIDE SEQUENCE [LARGE SCALE GENOMIC DNA]</scope>
    <source>
        <strain evidence="4">PS6</strain>
    </source>
</reference>
<evidence type="ECO:0000256" key="1">
    <source>
        <dbReference type="ARBA" id="ARBA00022679"/>
    </source>
</evidence>
<dbReference type="PANTHER" id="PTHR28629">
    <property type="entry name" value="TRIOKINASE/FMN CYCLASE"/>
    <property type="match status" value="1"/>
</dbReference>
<dbReference type="InterPro" id="IPR050861">
    <property type="entry name" value="Dihydroxyacetone_Kinase"/>
</dbReference>
<dbReference type="Gene3D" id="1.25.40.340">
    <property type="match status" value="1"/>
</dbReference>
<feature type="domain" description="DhaL" evidence="3">
    <location>
        <begin position="5"/>
        <end position="197"/>
    </location>
</feature>
<dbReference type="PROSITE" id="PS51480">
    <property type="entry name" value="DHAL"/>
    <property type="match status" value="1"/>
</dbReference>
<dbReference type="Pfam" id="PF02734">
    <property type="entry name" value="Dak2"/>
    <property type="match status" value="1"/>
</dbReference>
<evidence type="ECO:0000313" key="4">
    <source>
        <dbReference type="EMBL" id="PAF55430.1"/>
    </source>
</evidence>
<keyword evidence="5" id="KW-1185">Reference proteome</keyword>
<evidence type="ECO:0000313" key="5">
    <source>
        <dbReference type="Proteomes" id="UP000217033"/>
    </source>
</evidence>
<dbReference type="InterPro" id="IPR004007">
    <property type="entry name" value="DhaL_dom"/>
</dbReference>
<gene>
    <name evidence="4" type="primary">dhaL</name>
    <name evidence="4" type="ORF">CJF60_01970</name>
</gene>
<dbReference type="InterPro" id="IPR012737">
    <property type="entry name" value="DhaK_L_YcgS"/>
</dbReference>
<sequence>MIDNHKLVEIFKAIAREISLRKDELTELDRLIGDSDHGTNMDRGFSYVLSEIDNYKEKDLSEIFTFVGKSLMAKIGGASGPLYGMVFVRAATIFKDQTVLNEDLFQRFLTSAVASLQTYGQANYLDKTMLDVWMPLNKEYQHNKNKMDLIKQIDEYVMATKVRQALKGRASYLKERSIGVIDPGSLSSSIILKEFIKEI</sequence>
<organism evidence="4 5">
    <name type="scientific">Mycoplasmopsis agassizii</name>
    <dbReference type="NCBI Taxonomy" id="33922"/>
    <lineage>
        <taxon>Bacteria</taxon>
        <taxon>Bacillati</taxon>
        <taxon>Mycoplasmatota</taxon>
        <taxon>Mycoplasmoidales</taxon>
        <taxon>Metamycoplasmataceae</taxon>
        <taxon>Mycoplasmopsis</taxon>
    </lineage>
</organism>
<dbReference type="NCBIfam" id="TIGR02365">
    <property type="entry name" value="dha_L_ycgS"/>
    <property type="match status" value="1"/>
</dbReference>
<dbReference type="PANTHER" id="PTHR28629:SF4">
    <property type="entry name" value="TRIOKINASE_FMN CYCLASE"/>
    <property type="match status" value="1"/>
</dbReference>
<accession>A0ABX4H6B9</accession>
<dbReference type="SUPFAM" id="SSF101473">
    <property type="entry name" value="DhaL-like"/>
    <property type="match status" value="1"/>
</dbReference>
<comment type="caution">
    <text evidence="4">The sequence shown here is derived from an EMBL/GenBank/DDBJ whole genome shotgun (WGS) entry which is preliminary data.</text>
</comment>
<dbReference type="GO" id="GO:0016301">
    <property type="term" value="F:kinase activity"/>
    <property type="evidence" value="ECO:0007669"/>
    <property type="project" value="UniProtKB-KW"/>
</dbReference>
<protein>
    <submittedName>
        <fullName evidence="4">Dihydroxyacetone kinase subunit L</fullName>
    </submittedName>
</protein>
<dbReference type="Proteomes" id="UP000217033">
    <property type="component" value="Unassembled WGS sequence"/>
</dbReference>
<proteinExistence type="predicted"/>